<dbReference type="GO" id="GO:0006284">
    <property type="term" value="P:base-excision repair"/>
    <property type="evidence" value="ECO:0007669"/>
    <property type="project" value="InterPro"/>
</dbReference>
<dbReference type="AlphaFoldDB" id="A0A1G9Z4N7"/>
<dbReference type="InterPro" id="IPR005019">
    <property type="entry name" value="Adenine_glyco"/>
</dbReference>
<dbReference type="InterPro" id="IPR052891">
    <property type="entry name" value="DNA-3mA_glycosylase"/>
</dbReference>
<keyword evidence="3" id="KW-1185">Reference proteome</keyword>
<dbReference type="Pfam" id="PF03352">
    <property type="entry name" value="Adenine_glyco"/>
    <property type="match status" value="1"/>
</dbReference>
<dbReference type="PANTHER" id="PTHR30037:SF4">
    <property type="entry name" value="DNA-3-METHYLADENINE GLYCOSYLASE I"/>
    <property type="match status" value="1"/>
</dbReference>
<reference evidence="3" key="1">
    <citation type="submission" date="2016-10" db="EMBL/GenBank/DDBJ databases">
        <authorList>
            <person name="Varghese N."/>
            <person name="Submissions S."/>
        </authorList>
    </citation>
    <scope>NUCLEOTIDE SEQUENCE [LARGE SCALE GENOMIC DNA]</scope>
    <source>
        <strain evidence="3">M83</strain>
    </source>
</reference>
<evidence type="ECO:0000313" key="2">
    <source>
        <dbReference type="EMBL" id="SDN15895.1"/>
    </source>
</evidence>
<feature type="binding site" evidence="1">
    <location>
        <position position="181"/>
    </location>
    <ligand>
        <name>Zn(2+)</name>
        <dbReference type="ChEBI" id="CHEBI:29105"/>
    </ligand>
</feature>
<protein>
    <submittedName>
        <fullName evidence="2">DNA-3-methyladenine glycosylase I</fullName>
    </submittedName>
</protein>
<feature type="binding site" evidence="1">
    <location>
        <position position="177"/>
    </location>
    <ligand>
        <name>Zn(2+)</name>
        <dbReference type="ChEBI" id="CHEBI:29105"/>
    </ligand>
</feature>
<dbReference type="RefSeq" id="WP_074522024.1">
    <property type="nucleotide sequence ID" value="NZ_FNHZ01000007.1"/>
</dbReference>
<dbReference type="Proteomes" id="UP000187651">
    <property type="component" value="Unassembled WGS sequence"/>
</dbReference>
<feature type="binding site" evidence="1">
    <location>
        <position position="19"/>
    </location>
    <ligand>
        <name>Zn(2+)</name>
        <dbReference type="ChEBI" id="CHEBI:29105"/>
    </ligand>
</feature>
<accession>A0A1G9Z4N7</accession>
<name>A0A1G9Z4N7_9FIRM</name>
<keyword evidence="1" id="KW-0862">Zinc</keyword>
<dbReference type="GO" id="GO:0046872">
    <property type="term" value="F:metal ion binding"/>
    <property type="evidence" value="ECO:0007669"/>
    <property type="project" value="UniProtKB-KW"/>
</dbReference>
<dbReference type="InterPro" id="IPR011257">
    <property type="entry name" value="DNA_glycosylase"/>
</dbReference>
<sequence length="184" mass="21361">MSKCGCGWEFSSDLMIKYHNEKWCKIEKDEDELFAMLVLETMQAGLSWSCVINKEEAIRKTFKGLAPRKVLSMPREEIEAAYENKDIIRNKRKIDAIFSNAKAFINIEEEFGSFYNYIWKFTEGKVIDHKLESLDKMPANNELSDLVSKDLKKRGFKFVGSTIIYSYLQAIGVINDHLISCSYR</sequence>
<organism evidence="2 3">
    <name type="scientific">Lachnospira pectinoschiza</name>
    <dbReference type="NCBI Taxonomy" id="28052"/>
    <lineage>
        <taxon>Bacteria</taxon>
        <taxon>Bacillati</taxon>
        <taxon>Bacillota</taxon>
        <taxon>Clostridia</taxon>
        <taxon>Lachnospirales</taxon>
        <taxon>Lachnospiraceae</taxon>
        <taxon>Lachnospira</taxon>
    </lineage>
</organism>
<evidence type="ECO:0000256" key="1">
    <source>
        <dbReference type="PIRSR" id="PIRSR605019-1"/>
    </source>
</evidence>
<dbReference type="PANTHER" id="PTHR30037">
    <property type="entry name" value="DNA-3-METHYLADENINE GLYCOSYLASE 1"/>
    <property type="match status" value="1"/>
</dbReference>
<dbReference type="EMBL" id="FNHZ01000007">
    <property type="protein sequence ID" value="SDN15895.1"/>
    <property type="molecule type" value="Genomic_DNA"/>
</dbReference>
<evidence type="ECO:0000313" key="3">
    <source>
        <dbReference type="Proteomes" id="UP000187651"/>
    </source>
</evidence>
<dbReference type="GO" id="GO:0008725">
    <property type="term" value="F:DNA-3-methyladenine glycosylase activity"/>
    <property type="evidence" value="ECO:0007669"/>
    <property type="project" value="InterPro"/>
</dbReference>
<dbReference type="SUPFAM" id="SSF48150">
    <property type="entry name" value="DNA-glycosylase"/>
    <property type="match status" value="1"/>
</dbReference>
<dbReference type="OrthoDB" id="9807664at2"/>
<dbReference type="Gene3D" id="1.10.340.30">
    <property type="entry name" value="Hypothetical protein, domain 2"/>
    <property type="match status" value="1"/>
</dbReference>
<keyword evidence="1" id="KW-0479">Metal-binding</keyword>
<proteinExistence type="predicted"/>
<gene>
    <name evidence="2" type="ORF">SAMN05216544_2010</name>
</gene>
<feature type="binding site" evidence="1">
    <location>
        <position position="6"/>
    </location>
    <ligand>
        <name>Zn(2+)</name>
        <dbReference type="ChEBI" id="CHEBI:29105"/>
    </ligand>
</feature>